<organism evidence="1 2">
    <name type="scientific">Uabimicrobium amorphum</name>
    <dbReference type="NCBI Taxonomy" id="2596890"/>
    <lineage>
        <taxon>Bacteria</taxon>
        <taxon>Pseudomonadati</taxon>
        <taxon>Planctomycetota</taxon>
        <taxon>Candidatus Uabimicrobiia</taxon>
        <taxon>Candidatus Uabimicrobiales</taxon>
        <taxon>Candidatus Uabimicrobiaceae</taxon>
        <taxon>Candidatus Uabimicrobium</taxon>
    </lineage>
</organism>
<protein>
    <submittedName>
        <fullName evidence="1">Uncharacterized protein</fullName>
    </submittedName>
</protein>
<keyword evidence="2" id="KW-1185">Reference proteome</keyword>
<dbReference type="AlphaFoldDB" id="A0A5S9IN18"/>
<dbReference type="EMBL" id="AP019860">
    <property type="protein sequence ID" value="BBM84060.1"/>
    <property type="molecule type" value="Genomic_DNA"/>
</dbReference>
<proteinExistence type="predicted"/>
<dbReference type="RefSeq" id="WP_151968238.1">
    <property type="nucleotide sequence ID" value="NZ_AP019860.1"/>
</dbReference>
<evidence type="ECO:0000313" key="1">
    <source>
        <dbReference type="EMBL" id="BBM84060.1"/>
    </source>
</evidence>
<dbReference type="KEGG" id="uam:UABAM_02415"/>
<dbReference type="Proteomes" id="UP000326354">
    <property type="component" value="Chromosome"/>
</dbReference>
<gene>
    <name evidence="1" type="ORF">UABAM_02415</name>
</gene>
<evidence type="ECO:0000313" key="2">
    <source>
        <dbReference type="Proteomes" id="UP000326354"/>
    </source>
</evidence>
<sequence length="254" mass="29798">MLDTIMIGMVRLNSRDKMIGYMRSSKTQPGIEVTSYFRIPIHAVFDNEGYNTYKEYVKKENPEFKTWVSNIVIQTPPSLKEARYYIKAGNEKFLEDLYELEKKSIRFPKKLKDLIYQAVQTYQEAKKSTGRNSDVIENDYEEHVSRDQIVAAEEAIKLYGMLQRSRFDGGRPGKKGEFRILPFVRVKGDKTARELLEHSTNLVCDFLLENPRVSKYSEAEGVGLKRKLGNLFLEILYKEQVEFMRHRLKSMTYY</sequence>
<accession>A0A5S9IN18</accession>
<name>A0A5S9IN18_UABAM</name>
<reference evidence="1 2" key="1">
    <citation type="submission" date="2019-08" db="EMBL/GenBank/DDBJ databases">
        <title>Complete genome sequence of Candidatus Uab amorphum.</title>
        <authorList>
            <person name="Shiratori T."/>
            <person name="Suzuki S."/>
            <person name="Kakizawa Y."/>
            <person name="Ishida K."/>
        </authorList>
    </citation>
    <scope>NUCLEOTIDE SEQUENCE [LARGE SCALE GENOMIC DNA]</scope>
    <source>
        <strain evidence="1 2">SRT547</strain>
    </source>
</reference>